<gene>
    <name evidence="2" type="ORF">PCO31110_01801</name>
</gene>
<dbReference type="OrthoDB" id="9797716at2"/>
<dbReference type="GO" id="GO:0003700">
    <property type="term" value="F:DNA-binding transcription factor activity"/>
    <property type="evidence" value="ECO:0007669"/>
    <property type="project" value="InterPro"/>
</dbReference>
<evidence type="ECO:0000259" key="1">
    <source>
        <dbReference type="PROSITE" id="PS50987"/>
    </source>
</evidence>
<dbReference type="GO" id="GO:0097063">
    <property type="term" value="F:cadmium ion sensor activity"/>
    <property type="evidence" value="ECO:0007669"/>
    <property type="project" value="TreeGrafter"/>
</dbReference>
<dbReference type="PANTHER" id="PTHR39168:SF1">
    <property type="entry name" value="TRANSCRIPTIONAL REGULATORY PROTEIN"/>
    <property type="match status" value="1"/>
</dbReference>
<dbReference type="RefSeq" id="WP_150690198.1">
    <property type="nucleotide sequence ID" value="NZ_CABPSJ010000002.1"/>
</dbReference>
<dbReference type="GO" id="GO:0003677">
    <property type="term" value="F:DNA binding"/>
    <property type="evidence" value="ECO:0007669"/>
    <property type="project" value="TreeGrafter"/>
</dbReference>
<dbReference type="Gene3D" id="1.10.10.10">
    <property type="entry name" value="Winged helix-like DNA-binding domain superfamily/Winged helix DNA-binding domain"/>
    <property type="match status" value="1"/>
</dbReference>
<dbReference type="InterPro" id="IPR036388">
    <property type="entry name" value="WH-like_DNA-bd_sf"/>
</dbReference>
<accession>A0A5E4U802</accession>
<dbReference type="EMBL" id="CABPSJ010000002">
    <property type="protein sequence ID" value="VVD94369.1"/>
    <property type="molecule type" value="Genomic_DNA"/>
</dbReference>
<reference evidence="2 3" key="1">
    <citation type="submission" date="2019-08" db="EMBL/GenBank/DDBJ databases">
        <authorList>
            <person name="Peeters C."/>
        </authorList>
    </citation>
    <scope>NUCLEOTIDE SEQUENCE [LARGE SCALE GENOMIC DNA]</scope>
    <source>
        <strain evidence="2 3">LMG 31110</strain>
    </source>
</reference>
<dbReference type="SUPFAM" id="SSF46785">
    <property type="entry name" value="Winged helix' DNA-binding domain"/>
    <property type="match status" value="1"/>
</dbReference>
<dbReference type="GO" id="GO:0010288">
    <property type="term" value="P:response to lead ion"/>
    <property type="evidence" value="ECO:0007669"/>
    <property type="project" value="TreeGrafter"/>
</dbReference>
<dbReference type="GO" id="GO:0032791">
    <property type="term" value="F:lead ion binding"/>
    <property type="evidence" value="ECO:0007669"/>
    <property type="project" value="TreeGrafter"/>
</dbReference>
<feature type="domain" description="HTH arsR-type" evidence="1">
    <location>
        <begin position="1"/>
        <end position="94"/>
    </location>
</feature>
<dbReference type="CDD" id="cd00090">
    <property type="entry name" value="HTH_ARSR"/>
    <property type="match status" value="1"/>
</dbReference>
<name>A0A5E4U802_9BURK</name>
<evidence type="ECO:0000313" key="2">
    <source>
        <dbReference type="EMBL" id="VVD94369.1"/>
    </source>
</evidence>
<dbReference type="Pfam" id="PF12840">
    <property type="entry name" value="HTH_20"/>
    <property type="match status" value="1"/>
</dbReference>
<dbReference type="InterPro" id="IPR001845">
    <property type="entry name" value="HTH_ArsR_DNA-bd_dom"/>
</dbReference>
<dbReference type="SMART" id="SM00418">
    <property type="entry name" value="HTH_ARSR"/>
    <property type="match status" value="1"/>
</dbReference>
<dbReference type="GO" id="GO:0046686">
    <property type="term" value="P:response to cadmium ion"/>
    <property type="evidence" value="ECO:0007669"/>
    <property type="project" value="TreeGrafter"/>
</dbReference>
<dbReference type="AlphaFoldDB" id="A0A5E4U802"/>
<dbReference type="InterPro" id="IPR052543">
    <property type="entry name" value="HTH_Metal-responsive_Reg"/>
</dbReference>
<proteinExistence type="predicted"/>
<dbReference type="InterPro" id="IPR036390">
    <property type="entry name" value="WH_DNA-bd_sf"/>
</dbReference>
<evidence type="ECO:0000313" key="3">
    <source>
        <dbReference type="Proteomes" id="UP000337189"/>
    </source>
</evidence>
<dbReference type="InterPro" id="IPR011991">
    <property type="entry name" value="ArsR-like_HTH"/>
</dbReference>
<sequence>MDDTPDIARVARLLADTARTRIVWTLIDGSARPAGELAYQAGISAQSASAHLTKLVGGGLLAVEAQGRHRYFRIANTDVACMIESMAALASGTELGLPQCLGSTRSPTEAFMHARTCYDHLAGELAVGVLASMTRARWLRRHGAELVATRLGEQQLGALGIDLASAQGERRVFARPCADLTQRQPHLGGALGTHMLRLYIDQNWIVRSPKSRLVSITPKGNEMFRKLLGLA</sequence>
<organism evidence="2 3">
    <name type="scientific">Pandoraea communis</name>
    <dbReference type="NCBI Taxonomy" id="2508297"/>
    <lineage>
        <taxon>Bacteria</taxon>
        <taxon>Pseudomonadati</taxon>
        <taxon>Pseudomonadota</taxon>
        <taxon>Betaproteobacteria</taxon>
        <taxon>Burkholderiales</taxon>
        <taxon>Burkholderiaceae</taxon>
        <taxon>Pandoraea</taxon>
    </lineage>
</organism>
<dbReference type="PROSITE" id="PS50987">
    <property type="entry name" value="HTH_ARSR_2"/>
    <property type="match status" value="1"/>
</dbReference>
<protein>
    <submittedName>
        <fullName evidence="2">Transcriptional regulator, ArsR family protein</fullName>
    </submittedName>
</protein>
<dbReference type="Proteomes" id="UP000337189">
    <property type="component" value="Unassembled WGS sequence"/>
</dbReference>
<dbReference type="PANTHER" id="PTHR39168">
    <property type="entry name" value="TRANSCRIPTIONAL REGULATOR-RELATED"/>
    <property type="match status" value="1"/>
</dbReference>